<evidence type="ECO:0000259" key="3">
    <source>
        <dbReference type="Pfam" id="PF11924"/>
    </source>
</evidence>
<dbReference type="EMBL" id="CP014136">
    <property type="protein sequence ID" value="ATA21821.1"/>
    <property type="molecule type" value="Genomic_DNA"/>
</dbReference>
<dbReference type="KEGG" id="gqu:AWC35_22175"/>
<evidence type="ECO:0000256" key="2">
    <source>
        <dbReference type="SAM" id="SignalP"/>
    </source>
</evidence>
<dbReference type="OrthoDB" id="8320584at2"/>
<dbReference type="InterPro" id="IPR051715">
    <property type="entry name" value="Intimin-Invasin_domain"/>
</dbReference>
<dbReference type="GO" id="GO:0009279">
    <property type="term" value="C:cell outer membrane"/>
    <property type="evidence" value="ECO:0007669"/>
    <property type="project" value="TreeGrafter"/>
</dbReference>
<gene>
    <name evidence="4" type="ORF">AWC35_22175</name>
</gene>
<dbReference type="Pfam" id="PF11924">
    <property type="entry name" value="IAT_beta"/>
    <property type="match status" value="1"/>
</dbReference>
<reference evidence="4 5" key="1">
    <citation type="submission" date="2016-01" db="EMBL/GenBank/DDBJ databases">
        <authorList>
            <person name="Oliw E.H."/>
        </authorList>
    </citation>
    <scope>NUCLEOTIDE SEQUENCE [LARGE SCALE GENOMIC DNA]</scope>
    <source>
        <strain evidence="4 5">FRB97</strain>
    </source>
</reference>
<dbReference type="PANTHER" id="PTHR39576">
    <property type="entry name" value="ATTACHING AND EFFACING PROTEIN HOMOLOG-RELATED-RELATED"/>
    <property type="match status" value="1"/>
</dbReference>
<accession>A0A250B6S6</accession>
<dbReference type="Gene3D" id="2.40.160.160">
    <property type="entry name" value="Inverse autotransporter, beta-domain"/>
    <property type="match status" value="1"/>
</dbReference>
<evidence type="ECO:0000313" key="4">
    <source>
        <dbReference type="EMBL" id="ATA21821.1"/>
    </source>
</evidence>
<keyword evidence="5" id="KW-1185">Reference proteome</keyword>
<dbReference type="InterPro" id="IPR024519">
    <property type="entry name" value="IAT_beta"/>
</dbReference>
<feature type="domain" description="Inverse autotransporter beta-domain" evidence="3">
    <location>
        <begin position="73"/>
        <end position="350"/>
    </location>
</feature>
<name>A0A250B6S6_9GAMM</name>
<evidence type="ECO:0000256" key="1">
    <source>
        <dbReference type="ARBA" id="ARBA00010116"/>
    </source>
</evidence>
<organism evidence="4 5">
    <name type="scientific">Gibbsiella quercinecans</name>
    <dbReference type="NCBI Taxonomy" id="929813"/>
    <lineage>
        <taxon>Bacteria</taxon>
        <taxon>Pseudomonadati</taxon>
        <taxon>Pseudomonadota</taxon>
        <taxon>Gammaproteobacteria</taxon>
        <taxon>Enterobacterales</taxon>
        <taxon>Yersiniaceae</taxon>
        <taxon>Gibbsiella</taxon>
    </lineage>
</organism>
<feature type="signal peptide" evidence="2">
    <location>
        <begin position="1"/>
        <end position="40"/>
    </location>
</feature>
<dbReference type="NCBIfam" id="NF007556">
    <property type="entry name" value="PRK10177.1"/>
    <property type="match status" value="1"/>
</dbReference>
<feature type="chain" id="PRO_5011992846" evidence="2">
    <location>
        <begin position="41"/>
        <end position="477"/>
    </location>
</feature>
<sequence length="477" mass="52798">MAVIQVLYIRVRKQRCVSPLRWVWLAGGLLSAVFSPPALAIAAPLDAQALPDLGSSAVSNTESEREKNWAEVAKSLGESSMNQSSGQQARTNAANYMLGKASTVLQQQARDFLSPLGTTSVSLVMADDGGFAGSRGQLFTPLHENGNLLTYSQLGFWQKTDSSLANLALGQRWMSGDWMLGYNTVLDRDITYQRNRGSLGAEAWGDYLRFSANYYYPLSSFKPQTTGAALLSRPARGYDMTTQGYLPFYRQIGASFRYEQYLGDNIDLFGSGNRYSDPRAVKFSLNYTPVPLVTVKANHQLGEGGETQDSVELSLNYRLGVPLEKQLQSQYVADAKSLRGGRYDSIERNNDPVLAFQQRKTLQVFLATPPWSLREGETLPLVLEIKSKNPIARVSWQGDTQVLSLTPPQNNNDPHGWSVIMPKWDTTEGAENRYRLSVTLEDDKQQRVTSNWITLQVTAPLSLSSGEEPVPTLPTSS</sequence>
<proteinExistence type="inferred from homology"/>
<evidence type="ECO:0000313" key="5">
    <source>
        <dbReference type="Proteomes" id="UP000217182"/>
    </source>
</evidence>
<dbReference type="InterPro" id="IPR038177">
    <property type="entry name" value="IAT_beta_sf"/>
</dbReference>
<dbReference type="RefSeq" id="WP_095848409.1">
    <property type="nucleotide sequence ID" value="NZ_CP014136.1"/>
</dbReference>
<dbReference type="InterPro" id="IPR003535">
    <property type="entry name" value="Intimin/invasin_bac"/>
</dbReference>
<comment type="similarity">
    <text evidence="1">Belongs to the intimin/invasin family.</text>
</comment>
<keyword evidence="2" id="KW-0732">Signal</keyword>
<dbReference type="PRINTS" id="PR01369">
    <property type="entry name" value="INTIMIN"/>
</dbReference>
<dbReference type="AlphaFoldDB" id="A0A250B6S6"/>
<dbReference type="GO" id="GO:0007155">
    <property type="term" value="P:cell adhesion"/>
    <property type="evidence" value="ECO:0007669"/>
    <property type="project" value="InterPro"/>
</dbReference>
<dbReference type="Proteomes" id="UP000217182">
    <property type="component" value="Chromosome"/>
</dbReference>
<dbReference type="PANTHER" id="PTHR39576:SF1">
    <property type="entry name" value="INVASIN"/>
    <property type="match status" value="1"/>
</dbReference>
<protein>
    <submittedName>
        <fullName evidence="4">Invasin</fullName>
    </submittedName>
</protein>